<dbReference type="STRING" id="1330018.A0A167MUE9"/>
<feature type="compositionally biased region" description="Low complexity" evidence="1">
    <location>
        <begin position="318"/>
        <end position="340"/>
    </location>
</feature>
<protein>
    <recommendedName>
        <fullName evidence="4">G-patch domain-containing protein</fullName>
    </recommendedName>
</protein>
<feature type="region of interest" description="Disordered" evidence="1">
    <location>
        <begin position="170"/>
        <end position="360"/>
    </location>
</feature>
<proteinExistence type="predicted"/>
<reference evidence="2 3" key="1">
    <citation type="journal article" date="2016" name="Mol. Biol. Evol.">
        <title>Comparative Genomics of Early-Diverging Mushroom-Forming Fungi Provides Insights into the Origins of Lignocellulose Decay Capabilities.</title>
        <authorList>
            <person name="Nagy L.G."/>
            <person name="Riley R."/>
            <person name="Tritt A."/>
            <person name="Adam C."/>
            <person name="Daum C."/>
            <person name="Floudas D."/>
            <person name="Sun H."/>
            <person name="Yadav J.S."/>
            <person name="Pangilinan J."/>
            <person name="Larsson K.H."/>
            <person name="Matsuura K."/>
            <person name="Barry K."/>
            <person name="Labutti K."/>
            <person name="Kuo R."/>
            <person name="Ohm R.A."/>
            <person name="Bhattacharya S.S."/>
            <person name="Shirouzu T."/>
            <person name="Yoshinaga Y."/>
            <person name="Martin F.M."/>
            <person name="Grigoriev I.V."/>
            <person name="Hibbett D.S."/>
        </authorList>
    </citation>
    <scope>NUCLEOTIDE SEQUENCE [LARGE SCALE GENOMIC DNA]</scope>
    <source>
        <strain evidence="2 3">TUFC12733</strain>
    </source>
</reference>
<dbReference type="OrthoDB" id="3366546at2759"/>
<dbReference type="Proteomes" id="UP000076738">
    <property type="component" value="Unassembled WGS sequence"/>
</dbReference>
<feature type="compositionally biased region" description="Basic and acidic residues" evidence="1">
    <location>
        <begin position="174"/>
        <end position="189"/>
    </location>
</feature>
<feature type="region of interest" description="Disordered" evidence="1">
    <location>
        <begin position="69"/>
        <end position="128"/>
    </location>
</feature>
<dbReference type="EMBL" id="KV417281">
    <property type="protein sequence ID" value="KZO97069.1"/>
    <property type="molecule type" value="Genomic_DNA"/>
</dbReference>
<accession>A0A167MUE9</accession>
<feature type="compositionally biased region" description="Polar residues" evidence="1">
    <location>
        <begin position="98"/>
        <end position="112"/>
    </location>
</feature>
<gene>
    <name evidence="2" type="ORF">CALVIDRAFT_574659</name>
</gene>
<evidence type="ECO:0000313" key="2">
    <source>
        <dbReference type="EMBL" id="KZO97069.1"/>
    </source>
</evidence>
<keyword evidence="3" id="KW-1185">Reference proteome</keyword>
<evidence type="ECO:0008006" key="4">
    <source>
        <dbReference type="Google" id="ProtNLM"/>
    </source>
</evidence>
<organism evidence="2 3">
    <name type="scientific">Calocera viscosa (strain TUFC12733)</name>
    <dbReference type="NCBI Taxonomy" id="1330018"/>
    <lineage>
        <taxon>Eukaryota</taxon>
        <taxon>Fungi</taxon>
        <taxon>Dikarya</taxon>
        <taxon>Basidiomycota</taxon>
        <taxon>Agaricomycotina</taxon>
        <taxon>Dacrymycetes</taxon>
        <taxon>Dacrymycetales</taxon>
        <taxon>Dacrymycetaceae</taxon>
        <taxon>Calocera</taxon>
    </lineage>
</organism>
<feature type="compositionally biased region" description="Basic and acidic residues" evidence="1">
    <location>
        <begin position="350"/>
        <end position="360"/>
    </location>
</feature>
<evidence type="ECO:0000256" key="1">
    <source>
        <dbReference type="SAM" id="MobiDB-lite"/>
    </source>
</evidence>
<sequence>MPLDSHHHLSRLGWAGQGKALRAGGLTRPLNVSQKRTLAGVGKDRDEAFPFWDHVFTAAAGNVVIRVPKDDSSDSVRANKAQEQEQEQEPDTPPPANTPLQRTSTGIISNRRPQGGTPALSGSSTPTLVEDGAAAGRVSLLALAKQQAARSMLYARFFRGPVLRMEEEEEELCEEGRGGEEGKEQKEMGEGEEVVETLMVQETVMVEVTRKKRKRQDAETGAIAGSGEGKPKKRKRRTFAQDATAEQPTVVAPPPLDDGPAPTLSPLAEQPSGPSDNEKRQKKKKQRSLEEAVTDVDEAERKRAKKRRKEEKAERTLARAASAATTPTPTPGAALAGRGPEPLLASTKVTKGERKDKKKR</sequence>
<evidence type="ECO:0000313" key="3">
    <source>
        <dbReference type="Proteomes" id="UP000076738"/>
    </source>
</evidence>
<dbReference type="AlphaFoldDB" id="A0A167MUE9"/>
<name>A0A167MUE9_CALVF</name>